<proteinExistence type="predicted"/>
<dbReference type="EMBL" id="JBEPLS010000003">
    <property type="protein sequence ID" value="MET3603206.1"/>
    <property type="molecule type" value="Genomic_DNA"/>
</dbReference>
<sequence>MDCKDKNCGLKAALSSLLAGLVFGLGLIAAGMTDPMKVRAFLDLAGAWDPSLALVMGAAIAVGLPAALIARRRGRSWSGAPIEWPQSNAIDARLIGGGVLFGIGWGLAGLCPGPALVALGSGWGEAAIFVAAMLGGMALHALLDRPR</sequence>
<dbReference type="Proteomes" id="UP000323522">
    <property type="component" value="Chromosome"/>
</dbReference>
<dbReference type="EMBL" id="CP035708">
    <property type="protein sequence ID" value="QEN00668.1"/>
    <property type="molecule type" value="Genomic_DNA"/>
</dbReference>
<keyword evidence="1" id="KW-0472">Membrane</keyword>
<keyword evidence="1" id="KW-0812">Transmembrane</keyword>
<organism evidence="3 4">
    <name type="scientific">Sphaerotilus sulfidivorans</name>
    <dbReference type="NCBI Taxonomy" id="639200"/>
    <lineage>
        <taxon>Bacteria</taxon>
        <taxon>Pseudomonadati</taxon>
        <taxon>Pseudomonadota</taxon>
        <taxon>Betaproteobacteria</taxon>
        <taxon>Burkholderiales</taxon>
        <taxon>Sphaerotilaceae</taxon>
        <taxon>Sphaerotilus</taxon>
    </lineage>
</organism>
<evidence type="ECO:0000313" key="3">
    <source>
        <dbReference type="EMBL" id="QEN00668.1"/>
    </source>
</evidence>
<evidence type="ECO:0000313" key="5">
    <source>
        <dbReference type="Proteomes" id="UP001549111"/>
    </source>
</evidence>
<gene>
    <name evidence="2" type="ORF">ABIC99_000990</name>
    <name evidence="3" type="ORF">EWH46_07675</name>
</gene>
<dbReference type="InterPro" id="IPR046513">
    <property type="entry name" value="DUF6691"/>
</dbReference>
<keyword evidence="5" id="KW-1185">Reference proteome</keyword>
<dbReference type="Proteomes" id="UP001549111">
    <property type="component" value="Unassembled WGS sequence"/>
</dbReference>
<dbReference type="Pfam" id="PF20398">
    <property type="entry name" value="DUF6691"/>
    <property type="match status" value="1"/>
</dbReference>
<dbReference type="OrthoDB" id="9790409at2"/>
<reference evidence="2 5" key="2">
    <citation type="submission" date="2024-06" db="EMBL/GenBank/DDBJ databases">
        <title>Genomic Encyclopedia of Type Strains, Phase IV (KMG-IV): sequencing the most valuable type-strain genomes for metagenomic binning, comparative biology and taxonomic classification.</title>
        <authorList>
            <person name="Goeker M."/>
        </authorList>
    </citation>
    <scope>NUCLEOTIDE SEQUENCE [LARGE SCALE GENOMIC DNA]</scope>
    <source>
        <strain evidence="2 5">D-501</strain>
    </source>
</reference>
<protein>
    <submittedName>
        <fullName evidence="2">Membrane protein YedE/YeeE</fullName>
    </submittedName>
</protein>
<dbReference type="KEGG" id="snn:EWH46_07675"/>
<feature type="transmembrane region" description="Helical" evidence="1">
    <location>
        <begin position="12"/>
        <end position="32"/>
    </location>
</feature>
<evidence type="ECO:0000256" key="1">
    <source>
        <dbReference type="SAM" id="Phobius"/>
    </source>
</evidence>
<feature type="transmembrane region" description="Helical" evidence="1">
    <location>
        <begin position="90"/>
        <end position="110"/>
    </location>
</feature>
<evidence type="ECO:0000313" key="2">
    <source>
        <dbReference type="EMBL" id="MET3603206.1"/>
    </source>
</evidence>
<feature type="transmembrane region" description="Helical" evidence="1">
    <location>
        <begin position="52"/>
        <end position="70"/>
    </location>
</feature>
<evidence type="ECO:0000313" key="4">
    <source>
        <dbReference type="Proteomes" id="UP000323522"/>
    </source>
</evidence>
<name>A0A5C1PZN2_9BURK</name>
<keyword evidence="1" id="KW-1133">Transmembrane helix</keyword>
<reference evidence="3 4" key="1">
    <citation type="submission" date="2019-02" db="EMBL/GenBank/DDBJ databases">
        <title>Complete Genome Sequence and Methylome Analysis of Sphaerotilus natans subsp. sulfidivorans D-507.</title>
        <authorList>
            <person name="Fomenkov A."/>
            <person name="Gridneva E."/>
            <person name="Smolyakov D."/>
            <person name="Dubinina G."/>
            <person name="Vincze T."/>
            <person name="Grabovich M."/>
            <person name="Roberts R.J."/>
        </authorList>
    </citation>
    <scope>NUCLEOTIDE SEQUENCE [LARGE SCALE GENOMIC DNA]</scope>
    <source>
        <strain evidence="3 4">D-507</strain>
    </source>
</reference>
<accession>A0A5C1PZN2</accession>
<dbReference type="RefSeq" id="WP_149503391.1">
    <property type="nucleotide sequence ID" value="NZ_CP035708.1"/>
</dbReference>
<feature type="transmembrane region" description="Helical" evidence="1">
    <location>
        <begin position="122"/>
        <end position="143"/>
    </location>
</feature>
<dbReference type="AlphaFoldDB" id="A0A5C1PZN2"/>